<dbReference type="InterPro" id="IPR017937">
    <property type="entry name" value="Thioredoxin_CS"/>
</dbReference>
<keyword evidence="8" id="KW-0256">Endoplasmic reticulum</keyword>
<dbReference type="FunFam" id="3.40.30.10:FF:000139">
    <property type="entry name" value="Protein disulfide-isomerase"/>
    <property type="match status" value="1"/>
</dbReference>
<gene>
    <name evidence="17" type="ORF">SeLEV6574_g05211</name>
    <name evidence="18" type="ORF">SeMB42_g04743</name>
</gene>
<keyword evidence="10 14" id="KW-0413">Isomerase</keyword>
<dbReference type="CDD" id="cd02995">
    <property type="entry name" value="PDI_a_PDI_a'_C"/>
    <property type="match status" value="1"/>
</dbReference>
<dbReference type="EMBL" id="QEAN01000201">
    <property type="protein sequence ID" value="TPX43374.1"/>
    <property type="molecule type" value="Genomic_DNA"/>
</dbReference>
<evidence type="ECO:0000256" key="13">
    <source>
        <dbReference type="RuleBase" id="RU004208"/>
    </source>
</evidence>
<organism evidence="18 19">
    <name type="scientific">Synchytrium endobioticum</name>
    <dbReference type="NCBI Taxonomy" id="286115"/>
    <lineage>
        <taxon>Eukaryota</taxon>
        <taxon>Fungi</taxon>
        <taxon>Fungi incertae sedis</taxon>
        <taxon>Chytridiomycota</taxon>
        <taxon>Chytridiomycota incertae sedis</taxon>
        <taxon>Chytridiomycetes</taxon>
        <taxon>Synchytriales</taxon>
        <taxon>Synchytriaceae</taxon>
        <taxon>Synchytrium</taxon>
    </lineage>
</organism>
<evidence type="ECO:0000313" key="20">
    <source>
        <dbReference type="Proteomes" id="UP000320475"/>
    </source>
</evidence>
<dbReference type="STRING" id="286115.A0A507CW33"/>
<dbReference type="OrthoDB" id="427280at2759"/>
<dbReference type="GO" id="GO:0003756">
    <property type="term" value="F:protein disulfide isomerase activity"/>
    <property type="evidence" value="ECO:0007669"/>
    <property type="project" value="UniProtKB-EC"/>
</dbReference>
<feature type="signal peptide" evidence="14">
    <location>
        <begin position="1"/>
        <end position="23"/>
    </location>
</feature>
<evidence type="ECO:0000256" key="2">
    <source>
        <dbReference type="ARBA" id="ARBA00002692"/>
    </source>
</evidence>
<dbReference type="Proteomes" id="UP000317494">
    <property type="component" value="Unassembled WGS sequence"/>
</dbReference>
<dbReference type="VEuPathDB" id="FungiDB:SeMB42_g04743"/>
<dbReference type="Gene3D" id="3.40.30.10">
    <property type="entry name" value="Glutaredoxin"/>
    <property type="match status" value="4"/>
</dbReference>
<dbReference type="InterPro" id="IPR013766">
    <property type="entry name" value="Thioredoxin_domain"/>
</dbReference>
<dbReference type="NCBIfam" id="TIGR01130">
    <property type="entry name" value="ER_PDI_fam"/>
    <property type="match status" value="1"/>
</dbReference>
<dbReference type="Proteomes" id="UP000320475">
    <property type="component" value="Unassembled WGS sequence"/>
</dbReference>
<dbReference type="NCBIfam" id="TIGR01126">
    <property type="entry name" value="pdi_dom"/>
    <property type="match status" value="1"/>
</dbReference>
<dbReference type="PANTHER" id="PTHR18929:SF132">
    <property type="entry name" value="PROTEIN DISULFIDE-ISOMERASE A3"/>
    <property type="match status" value="1"/>
</dbReference>
<dbReference type="PROSITE" id="PS00194">
    <property type="entry name" value="THIOREDOXIN_1"/>
    <property type="match status" value="1"/>
</dbReference>
<feature type="region of interest" description="Disordered" evidence="15">
    <location>
        <begin position="533"/>
        <end position="560"/>
    </location>
</feature>
<proteinExistence type="inferred from homology"/>
<evidence type="ECO:0000256" key="3">
    <source>
        <dbReference type="ARBA" id="ARBA00004319"/>
    </source>
</evidence>
<keyword evidence="19" id="KW-1185">Reference proteome</keyword>
<feature type="chain" id="PRO_5033901451" description="Protein disulfide-isomerase" evidence="14">
    <location>
        <begin position="24"/>
        <end position="560"/>
    </location>
</feature>
<comment type="similarity">
    <text evidence="4 13">Belongs to the protein disulfide isomerase family.</text>
</comment>
<dbReference type="InterPro" id="IPR005788">
    <property type="entry name" value="PDI_thioredoxin-like_dom"/>
</dbReference>
<comment type="subcellular location">
    <subcellularLocation>
        <location evidence="3">Endoplasmic reticulum lumen</location>
    </subcellularLocation>
</comment>
<name>A0A507CW33_9FUNG</name>
<evidence type="ECO:0000256" key="5">
    <source>
        <dbReference type="ARBA" id="ARBA00012723"/>
    </source>
</evidence>
<comment type="function">
    <text evidence="2">Participates in the folding of proteins containing disulfide bonds, may be involved in glycosylation, prolyl hydroxylation and triglyceride transfer.</text>
</comment>
<dbReference type="Pfam" id="PF13848">
    <property type="entry name" value="Thioredoxin_6"/>
    <property type="match status" value="1"/>
</dbReference>
<feature type="domain" description="Thioredoxin" evidence="16">
    <location>
        <begin position="44"/>
        <end position="185"/>
    </location>
</feature>
<sequence length="560" mass="61708">MLTRRIVLWSVVCISYLSLGGLASDVHDLTAESFEKFLDDFDLALVEFYAHSFQLEGNNAERFYSREHEMELLVKSRLVLVTLSAMMADTAVTLTNLSHHVTDNATAWCGHCKALVPEYETAATELKASDIALGKVDCTVEARLCEDYEVRGYPTLKVFKRKQPIEYSGQRKADSMVSFMKKMKRPVVTTLTADEVPAFSKEDKVVIIAFMADNTTSDYAAFKNVASKLSEKFSFGFTDDPAAKEAHANGSAVVLFKRFDEGRDQYPKDKPLTESDLESFIAAYSVPLIDEIGPENYAAYVESGKPLAYVFVATEEQRAALRPAMETVAKEFKADVNFVYIDAVKFGGHAKNLNLKEEWPAFAIHKPAEGAKYPFDGSKQITEDSIREFVTDFVKGNITASVKSETAPEPNDEPVKVVVGSTYEKIVLDESKDVLLELYAPWCGHCKKLVPIWEELAAKIKGVTSDIVIAKMDATENDLPPSAGYQVQGFPTIKLVTANTNQVLEYSGDRSVDALIQFLETNAVNKASLTEKTASGVGGGDVTEQGASSEGEALPERDEL</sequence>
<dbReference type="SUPFAM" id="SSF52833">
    <property type="entry name" value="Thioredoxin-like"/>
    <property type="match status" value="4"/>
</dbReference>
<dbReference type="EMBL" id="QEAM01000236">
    <property type="protein sequence ID" value="TPX43173.1"/>
    <property type="molecule type" value="Genomic_DNA"/>
</dbReference>
<protein>
    <recommendedName>
        <fullName evidence="5 14">Protein disulfide-isomerase</fullName>
        <ecNumber evidence="5 14">5.3.4.1</ecNumber>
    </recommendedName>
</protein>
<evidence type="ECO:0000256" key="10">
    <source>
        <dbReference type="ARBA" id="ARBA00023235"/>
    </source>
</evidence>
<accession>A0A507CW33</accession>
<keyword evidence="6 14" id="KW-0732">Signal</keyword>
<dbReference type="GO" id="GO:0034976">
    <property type="term" value="P:response to endoplasmic reticulum stress"/>
    <property type="evidence" value="ECO:0007669"/>
    <property type="project" value="TreeGrafter"/>
</dbReference>
<evidence type="ECO:0000256" key="7">
    <source>
        <dbReference type="ARBA" id="ARBA00022737"/>
    </source>
</evidence>
<keyword evidence="11 12" id="KW-0676">Redox-active center</keyword>
<dbReference type="CDD" id="cd02961">
    <property type="entry name" value="PDI_a_family"/>
    <property type="match status" value="1"/>
</dbReference>
<evidence type="ECO:0000256" key="11">
    <source>
        <dbReference type="ARBA" id="ARBA00023284"/>
    </source>
</evidence>
<evidence type="ECO:0000256" key="14">
    <source>
        <dbReference type="RuleBase" id="RU361130"/>
    </source>
</evidence>
<dbReference type="CDD" id="cd02982">
    <property type="entry name" value="PDI_b'_family"/>
    <property type="match status" value="1"/>
</dbReference>
<keyword evidence="7" id="KW-0677">Repeat</keyword>
<evidence type="ECO:0000313" key="18">
    <source>
        <dbReference type="EMBL" id="TPX43374.1"/>
    </source>
</evidence>
<evidence type="ECO:0000256" key="6">
    <source>
        <dbReference type="ARBA" id="ARBA00022729"/>
    </source>
</evidence>
<dbReference type="Pfam" id="PF00085">
    <property type="entry name" value="Thioredoxin"/>
    <property type="match status" value="2"/>
</dbReference>
<dbReference type="AlphaFoldDB" id="A0A507CW33"/>
<evidence type="ECO:0000256" key="1">
    <source>
        <dbReference type="ARBA" id="ARBA00001182"/>
    </source>
</evidence>
<feature type="domain" description="Thioredoxin" evidence="16">
    <location>
        <begin position="396"/>
        <end position="524"/>
    </location>
</feature>
<evidence type="ECO:0000256" key="12">
    <source>
        <dbReference type="PIRSR" id="PIRSR605792-51"/>
    </source>
</evidence>
<dbReference type="PANTHER" id="PTHR18929">
    <property type="entry name" value="PROTEIN DISULFIDE ISOMERASE"/>
    <property type="match status" value="1"/>
</dbReference>
<evidence type="ECO:0000313" key="19">
    <source>
        <dbReference type="Proteomes" id="UP000317494"/>
    </source>
</evidence>
<dbReference type="GO" id="GO:0005788">
    <property type="term" value="C:endoplasmic reticulum lumen"/>
    <property type="evidence" value="ECO:0007669"/>
    <property type="project" value="UniProtKB-SubCell"/>
</dbReference>
<comment type="caution">
    <text evidence="18">The sequence shown here is derived from an EMBL/GenBank/DDBJ whole genome shotgun (WGS) entry which is preliminary data.</text>
</comment>
<dbReference type="PRINTS" id="PR00312">
    <property type="entry name" value="CALSEQUESTRN"/>
</dbReference>
<evidence type="ECO:0000256" key="9">
    <source>
        <dbReference type="ARBA" id="ARBA00023157"/>
    </source>
</evidence>
<keyword evidence="9 12" id="KW-1015">Disulfide bond</keyword>
<comment type="catalytic activity">
    <reaction evidence="1 14">
        <text>Catalyzes the rearrangement of -S-S- bonds in proteins.</text>
        <dbReference type="EC" id="5.3.4.1"/>
    </reaction>
</comment>
<evidence type="ECO:0000259" key="16">
    <source>
        <dbReference type="PROSITE" id="PS51352"/>
    </source>
</evidence>
<dbReference type="PROSITE" id="PS51352">
    <property type="entry name" value="THIOREDOXIN_2"/>
    <property type="match status" value="2"/>
</dbReference>
<feature type="disulfide bond" description="Redox-active" evidence="12">
    <location>
        <begin position="443"/>
        <end position="446"/>
    </location>
</feature>
<evidence type="ECO:0000256" key="8">
    <source>
        <dbReference type="ARBA" id="ARBA00022824"/>
    </source>
</evidence>
<evidence type="ECO:0000313" key="17">
    <source>
        <dbReference type="EMBL" id="TPX43173.1"/>
    </source>
</evidence>
<dbReference type="InterPro" id="IPR005792">
    <property type="entry name" value="Prot_disulphide_isomerase"/>
</dbReference>
<dbReference type="CDD" id="cd02981">
    <property type="entry name" value="PDI_b_family"/>
    <property type="match status" value="1"/>
</dbReference>
<evidence type="ECO:0000256" key="15">
    <source>
        <dbReference type="SAM" id="MobiDB-lite"/>
    </source>
</evidence>
<evidence type="ECO:0000256" key="4">
    <source>
        <dbReference type="ARBA" id="ARBA00006347"/>
    </source>
</evidence>
<dbReference type="GO" id="GO:0006457">
    <property type="term" value="P:protein folding"/>
    <property type="evidence" value="ECO:0007669"/>
    <property type="project" value="TreeGrafter"/>
</dbReference>
<dbReference type="EC" id="5.3.4.1" evidence="5 14"/>
<dbReference type="InterPro" id="IPR036249">
    <property type="entry name" value="Thioredoxin-like_sf"/>
</dbReference>
<feature type="disulfide bond" description="Redox-active" evidence="12">
    <location>
        <begin position="109"/>
        <end position="112"/>
    </location>
</feature>
<reference evidence="19 20" key="1">
    <citation type="journal article" date="2019" name="Sci. Rep.">
        <title>Comparative genomics of chytrid fungi reveal insights into the obligate biotrophic and pathogenic lifestyle of Synchytrium endobioticum.</title>
        <authorList>
            <person name="van de Vossenberg B.T.L.H."/>
            <person name="Warris S."/>
            <person name="Nguyen H.D.T."/>
            <person name="van Gent-Pelzer M.P.E."/>
            <person name="Joly D.L."/>
            <person name="van de Geest H.C."/>
            <person name="Bonants P.J.M."/>
            <person name="Smith D.S."/>
            <person name="Levesque C.A."/>
            <person name="van der Lee T.A.J."/>
        </authorList>
    </citation>
    <scope>NUCLEOTIDE SEQUENCE [LARGE SCALE GENOMIC DNA]</scope>
    <source>
        <strain evidence="17 20">LEV6574</strain>
        <strain evidence="18 19">MB42</strain>
    </source>
</reference>